<feature type="transmembrane region" description="Helical" evidence="7">
    <location>
        <begin position="387"/>
        <end position="416"/>
    </location>
</feature>
<keyword evidence="2" id="KW-0813">Transport</keyword>
<keyword evidence="3 7" id="KW-0812">Transmembrane</keyword>
<dbReference type="VEuPathDB" id="FungiDB:A1O9_07002"/>
<dbReference type="PROSITE" id="PS50850">
    <property type="entry name" value="MFS"/>
    <property type="match status" value="1"/>
</dbReference>
<proteinExistence type="predicted"/>
<feature type="transmembrane region" description="Helical" evidence="7">
    <location>
        <begin position="428"/>
        <end position="446"/>
    </location>
</feature>
<feature type="transmembrane region" description="Helical" evidence="7">
    <location>
        <begin position="272"/>
        <end position="291"/>
    </location>
</feature>
<dbReference type="GO" id="GO:0140115">
    <property type="term" value="P:export across plasma membrane"/>
    <property type="evidence" value="ECO:0007669"/>
    <property type="project" value="UniProtKB-ARBA"/>
</dbReference>
<evidence type="ECO:0000256" key="5">
    <source>
        <dbReference type="ARBA" id="ARBA00023136"/>
    </source>
</evidence>
<keyword evidence="5 7" id="KW-0472">Membrane</keyword>
<dbReference type="OrthoDB" id="440553at2759"/>
<evidence type="ECO:0000256" key="1">
    <source>
        <dbReference type="ARBA" id="ARBA00004141"/>
    </source>
</evidence>
<dbReference type="AlphaFoldDB" id="A0A072PAP8"/>
<dbReference type="SUPFAM" id="SSF103473">
    <property type="entry name" value="MFS general substrate transporter"/>
    <property type="match status" value="1"/>
</dbReference>
<evidence type="ECO:0000256" key="7">
    <source>
        <dbReference type="SAM" id="Phobius"/>
    </source>
</evidence>
<dbReference type="PANTHER" id="PTHR23502:SF51">
    <property type="entry name" value="QUINIDINE RESISTANCE PROTEIN 1-RELATED"/>
    <property type="match status" value="1"/>
</dbReference>
<dbReference type="InterPro" id="IPR036259">
    <property type="entry name" value="MFS_trans_sf"/>
</dbReference>
<comment type="subcellular location">
    <subcellularLocation>
        <location evidence="1">Membrane</location>
        <topology evidence="1">Multi-pass membrane protein</topology>
    </subcellularLocation>
</comment>
<reference evidence="9 10" key="1">
    <citation type="submission" date="2013-03" db="EMBL/GenBank/DDBJ databases">
        <title>The Genome Sequence of Exophiala aquamarina CBS 119918.</title>
        <authorList>
            <consortium name="The Broad Institute Genomics Platform"/>
            <person name="Cuomo C."/>
            <person name="de Hoog S."/>
            <person name="Gorbushina A."/>
            <person name="Walker B."/>
            <person name="Young S.K."/>
            <person name="Zeng Q."/>
            <person name="Gargeya S."/>
            <person name="Fitzgerald M."/>
            <person name="Haas B."/>
            <person name="Abouelleil A."/>
            <person name="Allen A.W."/>
            <person name="Alvarado L."/>
            <person name="Arachchi H.M."/>
            <person name="Berlin A.M."/>
            <person name="Chapman S.B."/>
            <person name="Gainer-Dewar J."/>
            <person name="Goldberg J."/>
            <person name="Griggs A."/>
            <person name="Gujja S."/>
            <person name="Hansen M."/>
            <person name="Howarth C."/>
            <person name="Imamovic A."/>
            <person name="Ireland A."/>
            <person name="Larimer J."/>
            <person name="McCowan C."/>
            <person name="Murphy C."/>
            <person name="Pearson M."/>
            <person name="Poon T.W."/>
            <person name="Priest M."/>
            <person name="Roberts A."/>
            <person name="Saif S."/>
            <person name="Shea T."/>
            <person name="Sisk P."/>
            <person name="Sykes S."/>
            <person name="Wortman J."/>
            <person name="Nusbaum C."/>
            <person name="Birren B."/>
        </authorList>
    </citation>
    <scope>NUCLEOTIDE SEQUENCE [LARGE SCALE GENOMIC DNA]</scope>
    <source>
        <strain evidence="9 10">CBS 119918</strain>
    </source>
</reference>
<evidence type="ECO:0000256" key="2">
    <source>
        <dbReference type="ARBA" id="ARBA00022448"/>
    </source>
</evidence>
<organism evidence="9 10">
    <name type="scientific">Exophiala aquamarina CBS 119918</name>
    <dbReference type="NCBI Taxonomy" id="1182545"/>
    <lineage>
        <taxon>Eukaryota</taxon>
        <taxon>Fungi</taxon>
        <taxon>Dikarya</taxon>
        <taxon>Ascomycota</taxon>
        <taxon>Pezizomycotina</taxon>
        <taxon>Eurotiomycetes</taxon>
        <taxon>Chaetothyriomycetidae</taxon>
        <taxon>Chaetothyriales</taxon>
        <taxon>Herpotrichiellaceae</taxon>
        <taxon>Exophiala</taxon>
    </lineage>
</organism>
<evidence type="ECO:0000259" key="8">
    <source>
        <dbReference type="PROSITE" id="PS50850"/>
    </source>
</evidence>
<dbReference type="Gene3D" id="1.20.1250.20">
    <property type="entry name" value="MFS general substrate transporter like domains"/>
    <property type="match status" value="1"/>
</dbReference>
<comment type="caution">
    <text evidence="9">The sequence shown here is derived from an EMBL/GenBank/DDBJ whole genome shotgun (WGS) entry which is preliminary data.</text>
</comment>
<dbReference type="Proteomes" id="UP000027920">
    <property type="component" value="Unassembled WGS sequence"/>
</dbReference>
<dbReference type="PROSITE" id="PS00216">
    <property type="entry name" value="SUGAR_TRANSPORT_1"/>
    <property type="match status" value="1"/>
</dbReference>
<feature type="transmembrane region" description="Helical" evidence="7">
    <location>
        <begin position="89"/>
        <end position="108"/>
    </location>
</feature>
<feature type="transmembrane region" description="Helical" evidence="7">
    <location>
        <begin position="452"/>
        <end position="472"/>
    </location>
</feature>
<gene>
    <name evidence="9" type="ORF">A1O9_07002</name>
</gene>
<dbReference type="HOGENOM" id="CLU_008455_8_4_1"/>
<dbReference type="PANTHER" id="PTHR23502">
    <property type="entry name" value="MAJOR FACILITATOR SUPERFAMILY"/>
    <property type="match status" value="1"/>
</dbReference>
<evidence type="ECO:0000313" key="10">
    <source>
        <dbReference type="Proteomes" id="UP000027920"/>
    </source>
</evidence>
<evidence type="ECO:0000256" key="6">
    <source>
        <dbReference type="SAM" id="MobiDB-lite"/>
    </source>
</evidence>
<dbReference type="EMBL" id="AMGV01000005">
    <property type="protein sequence ID" value="KEF56812.1"/>
    <property type="molecule type" value="Genomic_DNA"/>
</dbReference>
<sequence length="495" mass="53722">MTLPDTGQRFSNQAAIGNPMAPNMKTKANAALTTGQGLATFTLHPEFCHHETLFQNLGKGAYFSLKKAFQGIAPAFVGEFSDNAGRRPAYLVCGLLYIAANIGLALQNTYAGLLVLRCLQSAGSSGTISLIYAVVADVVTTSERGSYVVYASIAPQIGPSVGPVIGGLLAEYANWHFIFWFLVIVACLVFIPLGLFFPETCRKIVGNGSIPPAKFNRCLTNKLREKGAAATEGISPPSEDTSRSSTTKTPRLRFPNPFSVLRLLIQKECGPILVYAALVSSGMFSTVALIPSQFQRIYGFNELQISLCYIPLGCGTIAAAFVRGRILDSRFRYYAKQLQLEVVKNRRMDLTNFPLERARIEVALPTLFLGAACTIGFGWTLQYETSLAGPLILVFFIGFSASATSNTLQVLLVDIYPGRPGAVTAANNLLRCWLGAGASALVIPMIDAMGIGWTSTFFSLIVIAFSPLLWYIMKHGPRWRREAAAKLKRKLDDGV</sequence>
<feature type="transmembrane region" description="Helical" evidence="7">
    <location>
        <begin position="303"/>
        <end position="322"/>
    </location>
</feature>
<accession>A0A072PAP8</accession>
<dbReference type="GO" id="GO:0022857">
    <property type="term" value="F:transmembrane transporter activity"/>
    <property type="evidence" value="ECO:0007669"/>
    <property type="project" value="InterPro"/>
</dbReference>
<dbReference type="GO" id="GO:0042908">
    <property type="term" value="P:xenobiotic transport"/>
    <property type="evidence" value="ECO:0007669"/>
    <property type="project" value="UniProtKB-ARBA"/>
</dbReference>
<feature type="transmembrane region" description="Helical" evidence="7">
    <location>
        <begin position="114"/>
        <end position="135"/>
    </location>
</feature>
<feature type="transmembrane region" description="Helical" evidence="7">
    <location>
        <begin position="175"/>
        <end position="197"/>
    </location>
</feature>
<evidence type="ECO:0000256" key="4">
    <source>
        <dbReference type="ARBA" id="ARBA00022989"/>
    </source>
</evidence>
<keyword evidence="10" id="KW-1185">Reference proteome</keyword>
<protein>
    <recommendedName>
        <fullName evidence="8">Major facilitator superfamily (MFS) profile domain-containing protein</fullName>
    </recommendedName>
</protein>
<name>A0A072PAP8_9EURO</name>
<evidence type="ECO:0000256" key="3">
    <source>
        <dbReference type="ARBA" id="ARBA00022692"/>
    </source>
</evidence>
<dbReference type="GO" id="GO:0005886">
    <property type="term" value="C:plasma membrane"/>
    <property type="evidence" value="ECO:0007669"/>
    <property type="project" value="TreeGrafter"/>
</dbReference>
<dbReference type="GeneID" id="25281916"/>
<dbReference type="RefSeq" id="XP_013259402.1">
    <property type="nucleotide sequence ID" value="XM_013403948.1"/>
</dbReference>
<dbReference type="InterPro" id="IPR011701">
    <property type="entry name" value="MFS"/>
</dbReference>
<feature type="transmembrane region" description="Helical" evidence="7">
    <location>
        <begin position="147"/>
        <end position="169"/>
    </location>
</feature>
<feature type="region of interest" description="Disordered" evidence="6">
    <location>
        <begin position="228"/>
        <end position="251"/>
    </location>
</feature>
<feature type="domain" description="Major facilitator superfamily (MFS) profile" evidence="8">
    <location>
        <begin position="1"/>
        <end position="478"/>
    </location>
</feature>
<dbReference type="InterPro" id="IPR005829">
    <property type="entry name" value="Sugar_transporter_CS"/>
</dbReference>
<keyword evidence="4 7" id="KW-1133">Transmembrane helix</keyword>
<evidence type="ECO:0000313" key="9">
    <source>
        <dbReference type="EMBL" id="KEF56812.1"/>
    </source>
</evidence>
<feature type="transmembrane region" description="Helical" evidence="7">
    <location>
        <begin position="362"/>
        <end position="381"/>
    </location>
</feature>
<dbReference type="InterPro" id="IPR020846">
    <property type="entry name" value="MFS_dom"/>
</dbReference>
<dbReference type="Pfam" id="PF07690">
    <property type="entry name" value="MFS_1"/>
    <property type="match status" value="1"/>
</dbReference>